<evidence type="ECO:0000259" key="1">
    <source>
        <dbReference type="Pfam" id="PF18765"/>
    </source>
</evidence>
<dbReference type="Gene3D" id="3.30.460.10">
    <property type="entry name" value="Beta Polymerase, domain 2"/>
    <property type="match status" value="1"/>
</dbReference>
<dbReference type="InterPro" id="IPR043519">
    <property type="entry name" value="NT_sf"/>
</dbReference>
<organism evidence="2">
    <name type="scientific">hydrothermal vent metagenome</name>
    <dbReference type="NCBI Taxonomy" id="652676"/>
    <lineage>
        <taxon>unclassified sequences</taxon>
        <taxon>metagenomes</taxon>
        <taxon>ecological metagenomes</taxon>
    </lineage>
</organism>
<protein>
    <submittedName>
        <fullName evidence="2">Nucleotidyltransferase</fullName>
        <ecNumber evidence="2">2.7.7.-</ecNumber>
    </submittedName>
</protein>
<gene>
    <name evidence="2" type="ORF">MNBD_BACTEROID06-1610</name>
</gene>
<name>A0A3B0U724_9ZZZZ</name>
<keyword evidence="2" id="KW-0548">Nucleotidyltransferase</keyword>
<dbReference type="CDD" id="cd05403">
    <property type="entry name" value="NT_KNTase_like"/>
    <property type="match status" value="1"/>
</dbReference>
<dbReference type="PANTHER" id="PTHR33933">
    <property type="entry name" value="NUCLEOTIDYLTRANSFERASE"/>
    <property type="match status" value="1"/>
</dbReference>
<keyword evidence="2" id="KW-0808">Transferase</keyword>
<dbReference type="GO" id="GO:0016779">
    <property type="term" value="F:nucleotidyltransferase activity"/>
    <property type="evidence" value="ECO:0007669"/>
    <property type="project" value="UniProtKB-KW"/>
</dbReference>
<sequence length="103" mass="11956">MVKKSIINTVKKYLKIIPPDLNVKRAFLFGSYAKGKEKEDSDIDIALVIDGMTDFFSTQMKLMRIRRKVDLRIEPHPIRENDFTEINPFAEEIQKSGIEITLN</sequence>
<proteinExistence type="predicted"/>
<dbReference type="SUPFAM" id="SSF81301">
    <property type="entry name" value="Nucleotidyltransferase"/>
    <property type="match status" value="1"/>
</dbReference>
<evidence type="ECO:0000313" key="2">
    <source>
        <dbReference type="EMBL" id="VAW26695.1"/>
    </source>
</evidence>
<dbReference type="InterPro" id="IPR052548">
    <property type="entry name" value="Type_VII_TA_antitoxin"/>
</dbReference>
<dbReference type="InterPro" id="IPR041633">
    <property type="entry name" value="Polbeta"/>
</dbReference>
<accession>A0A3B0U724</accession>
<reference evidence="2" key="1">
    <citation type="submission" date="2018-06" db="EMBL/GenBank/DDBJ databases">
        <authorList>
            <person name="Zhirakovskaya E."/>
        </authorList>
    </citation>
    <scope>NUCLEOTIDE SEQUENCE</scope>
</reference>
<dbReference type="PANTHER" id="PTHR33933:SF1">
    <property type="entry name" value="PROTEIN ADENYLYLTRANSFERASE MNTA-RELATED"/>
    <property type="match status" value="1"/>
</dbReference>
<feature type="domain" description="Polymerase beta nucleotidyltransferase" evidence="1">
    <location>
        <begin position="15"/>
        <end position="97"/>
    </location>
</feature>
<dbReference type="Pfam" id="PF18765">
    <property type="entry name" value="Polbeta"/>
    <property type="match status" value="1"/>
</dbReference>
<dbReference type="EMBL" id="UOES01000129">
    <property type="protein sequence ID" value="VAW26695.1"/>
    <property type="molecule type" value="Genomic_DNA"/>
</dbReference>
<dbReference type="EC" id="2.7.7.-" evidence="2"/>
<dbReference type="AlphaFoldDB" id="A0A3B0U724"/>